<feature type="compositionally biased region" description="Basic and acidic residues" evidence="1">
    <location>
        <begin position="1"/>
        <end position="16"/>
    </location>
</feature>
<feature type="region of interest" description="Disordered" evidence="1">
    <location>
        <begin position="1"/>
        <end position="20"/>
    </location>
</feature>
<organism evidence="3 4">
    <name type="scientific">Branchiostoma floridae</name>
    <name type="common">Florida lancelet</name>
    <name type="synonym">Amphioxus</name>
    <dbReference type="NCBI Taxonomy" id="7739"/>
    <lineage>
        <taxon>Eukaryota</taxon>
        <taxon>Metazoa</taxon>
        <taxon>Chordata</taxon>
        <taxon>Cephalochordata</taxon>
        <taxon>Leptocardii</taxon>
        <taxon>Amphioxiformes</taxon>
        <taxon>Branchiostomatidae</taxon>
        <taxon>Branchiostoma</taxon>
    </lineage>
</organism>
<gene>
    <name evidence="4" type="primary">LOC118407018</name>
</gene>
<name>A0A9J7HPH5_BRAFL</name>
<keyword evidence="2" id="KW-0472">Membrane</keyword>
<evidence type="ECO:0000313" key="3">
    <source>
        <dbReference type="Proteomes" id="UP000001554"/>
    </source>
</evidence>
<keyword evidence="3" id="KW-1185">Reference proteome</keyword>
<dbReference type="OMA" id="CHCIKME"/>
<evidence type="ECO:0000313" key="4">
    <source>
        <dbReference type="RefSeq" id="XP_035663325.1"/>
    </source>
</evidence>
<dbReference type="GeneID" id="118407018"/>
<keyword evidence="2" id="KW-1133">Transmembrane helix</keyword>
<protein>
    <submittedName>
        <fullName evidence="4">Uncharacterized protein LOC118407018</fullName>
    </submittedName>
</protein>
<keyword evidence="2" id="KW-0812">Transmembrane</keyword>
<dbReference type="OrthoDB" id="10122313at2759"/>
<evidence type="ECO:0000256" key="1">
    <source>
        <dbReference type="SAM" id="MobiDB-lite"/>
    </source>
</evidence>
<dbReference type="RefSeq" id="XP_035663325.1">
    <property type="nucleotide sequence ID" value="XM_035807432.1"/>
</dbReference>
<reference evidence="4" key="2">
    <citation type="submission" date="2025-08" db="UniProtKB">
        <authorList>
            <consortium name="RefSeq"/>
        </authorList>
    </citation>
    <scope>IDENTIFICATION</scope>
    <source>
        <strain evidence="4">S238N-H82</strain>
        <tissue evidence="4">Testes</tissue>
    </source>
</reference>
<sequence>MDKKPEVKIEPEDKKTGKTRSQPRFKIALGLAVALLLVTCAVAAGGLMTYYRGKCQHKRFTIKASVGGQTFTEEVEVDRENGMVVYRDDVSTEEGEIIQTKEGLSVLYQRGNCYLLEDKNNDQTSDFNIDEVEAAMESLTDTNDIPSFDVDRVIFLNRSVPVSPEDDVILRSQLPPLCRDVTLYRVQEENARDYLQQKNDDGIGTEMSHNRVRRSEGWCRGGMKIRLLYAGQCLWHPPCRCEYQCRRGCHCIKMEFSCGGGEYSG</sequence>
<evidence type="ECO:0000256" key="2">
    <source>
        <dbReference type="SAM" id="Phobius"/>
    </source>
</evidence>
<dbReference type="KEGG" id="bfo:118407018"/>
<feature type="transmembrane region" description="Helical" evidence="2">
    <location>
        <begin position="27"/>
        <end position="51"/>
    </location>
</feature>
<reference evidence="3" key="1">
    <citation type="journal article" date="2020" name="Nat. Ecol. Evol.">
        <title>Deeply conserved synteny resolves early events in vertebrate evolution.</title>
        <authorList>
            <person name="Simakov O."/>
            <person name="Marletaz F."/>
            <person name="Yue J.X."/>
            <person name="O'Connell B."/>
            <person name="Jenkins J."/>
            <person name="Brandt A."/>
            <person name="Calef R."/>
            <person name="Tung C.H."/>
            <person name="Huang T.K."/>
            <person name="Schmutz J."/>
            <person name="Satoh N."/>
            <person name="Yu J.K."/>
            <person name="Putnam N.H."/>
            <person name="Green R.E."/>
            <person name="Rokhsar D.S."/>
        </authorList>
    </citation>
    <scope>NUCLEOTIDE SEQUENCE [LARGE SCALE GENOMIC DNA]</scope>
    <source>
        <strain evidence="3">S238N-H82</strain>
    </source>
</reference>
<accession>A0A9J7HPH5</accession>
<dbReference type="Proteomes" id="UP000001554">
    <property type="component" value="Chromosome 19"/>
</dbReference>
<proteinExistence type="predicted"/>
<dbReference type="AlphaFoldDB" id="A0A9J7HPH5"/>